<keyword evidence="9" id="KW-0902">Two-component regulatory system</keyword>
<dbReference type="SUPFAM" id="SSF47384">
    <property type="entry name" value="Homodimeric domain of signal transducing histidine kinase"/>
    <property type="match status" value="1"/>
</dbReference>
<evidence type="ECO:0000313" key="13">
    <source>
        <dbReference type="EMBL" id="GES13273.1"/>
    </source>
</evidence>
<dbReference type="SUPFAM" id="SSF55874">
    <property type="entry name" value="ATPase domain of HSP90 chaperone/DNA topoisomerase II/histidine kinase"/>
    <property type="match status" value="1"/>
</dbReference>
<evidence type="ECO:0000259" key="11">
    <source>
        <dbReference type="PROSITE" id="PS50109"/>
    </source>
</evidence>
<keyword evidence="8" id="KW-1133">Transmembrane helix</keyword>
<dbReference type="SMART" id="SM00388">
    <property type="entry name" value="HisKA"/>
    <property type="match status" value="1"/>
</dbReference>
<dbReference type="InterPro" id="IPR036097">
    <property type="entry name" value="HisK_dim/P_sf"/>
</dbReference>
<dbReference type="PROSITE" id="PS50885">
    <property type="entry name" value="HAMP"/>
    <property type="match status" value="1"/>
</dbReference>
<evidence type="ECO:0000313" key="14">
    <source>
        <dbReference type="Proteomes" id="UP000331127"/>
    </source>
</evidence>
<evidence type="ECO:0000256" key="7">
    <source>
        <dbReference type="ARBA" id="ARBA00022777"/>
    </source>
</evidence>
<dbReference type="InterPro" id="IPR004358">
    <property type="entry name" value="Sig_transdc_His_kin-like_C"/>
</dbReference>
<comment type="caution">
    <text evidence="13">The sequence shown here is derived from an EMBL/GenBank/DDBJ whole genome shotgun (WGS) entry which is preliminary data.</text>
</comment>
<dbReference type="PANTHER" id="PTHR45436:SF5">
    <property type="entry name" value="SENSOR HISTIDINE KINASE TRCS"/>
    <property type="match status" value="1"/>
</dbReference>
<dbReference type="AlphaFoldDB" id="A0A5M3X372"/>
<keyword evidence="10" id="KW-0472">Membrane</keyword>
<evidence type="ECO:0000256" key="4">
    <source>
        <dbReference type="ARBA" id="ARBA00022553"/>
    </source>
</evidence>
<dbReference type="RefSeq" id="WP_155358535.1">
    <property type="nucleotide sequence ID" value="NZ_BAAAHL010000025.1"/>
</dbReference>
<dbReference type="InterPro" id="IPR005467">
    <property type="entry name" value="His_kinase_dom"/>
</dbReference>
<keyword evidence="14" id="KW-1185">Reference proteome</keyword>
<comment type="catalytic activity">
    <reaction evidence="1">
        <text>ATP + protein L-histidine = ADP + protein N-phospho-L-histidine.</text>
        <dbReference type="EC" id="2.7.13.3"/>
    </reaction>
</comment>
<evidence type="ECO:0000256" key="10">
    <source>
        <dbReference type="ARBA" id="ARBA00023136"/>
    </source>
</evidence>
<dbReference type="InterPro" id="IPR050428">
    <property type="entry name" value="TCS_sensor_his_kinase"/>
</dbReference>
<dbReference type="OrthoDB" id="9786919at2"/>
<dbReference type="PANTHER" id="PTHR45436">
    <property type="entry name" value="SENSOR HISTIDINE KINASE YKOH"/>
    <property type="match status" value="1"/>
</dbReference>
<dbReference type="InterPro" id="IPR003660">
    <property type="entry name" value="HAMP_dom"/>
</dbReference>
<reference evidence="13 14" key="1">
    <citation type="submission" date="2019-10" db="EMBL/GenBank/DDBJ databases">
        <title>Whole genome shotgun sequence of Acrocarpospora macrocephala NBRC 16266.</title>
        <authorList>
            <person name="Ichikawa N."/>
            <person name="Kimura A."/>
            <person name="Kitahashi Y."/>
            <person name="Komaki H."/>
            <person name="Oguchi A."/>
        </authorList>
    </citation>
    <scope>NUCLEOTIDE SEQUENCE [LARGE SCALE GENOMIC DNA]</scope>
    <source>
        <strain evidence="13 14">NBRC 16266</strain>
    </source>
</reference>
<keyword evidence="4" id="KW-0597">Phosphoprotein</keyword>
<dbReference type="InterPro" id="IPR003661">
    <property type="entry name" value="HisK_dim/P_dom"/>
</dbReference>
<evidence type="ECO:0000256" key="2">
    <source>
        <dbReference type="ARBA" id="ARBA00004236"/>
    </source>
</evidence>
<evidence type="ECO:0000256" key="8">
    <source>
        <dbReference type="ARBA" id="ARBA00022989"/>
    </source>
</evidence>
<evidence type="ECO:0000256" key="9">
    <source>
        <dbReference type="ARBA" id="ARBA00023012"/>
    </source>
</evidence>
<feature type="domain" description="HAMP" evidence="12">
    <location>
        <begin position="183"/>
        <end position="236"/>
    </location>
</feature>
<accession>A0A5M3X372</accession>
<dbReference type="SMART" id="SM00387">
    <property type="entry name" value="HATPase_c"/>
    <property type="match status" value="1"/>
</dbReference>
<keyword evidence="5" id="KW-0808">Transferase</keyword>
<evidence type="ECO:0000256" key="5">
    <source>
        <dbReference type="ARBA" id="ARBA00022679"/>
    </source>
</evidence>
<evidence type="ECO:0000259" key="12">
    <source>
        <dbReference type="PROSITE" id="PS50885"/>
    </source>
</evidence>
<protein>
    <recommendedName>
        <fullName evidence="3">histidine kinase</fullName>
        <ecNumber evidence="3">2.7.13.3</ecNumber>
    </recommendedName>
</protein>
<feature type="domain" description="Histidine kinase" evidence="11">
    <location>
        <begin position="244"/>
        <end position="466"/>
    </location>
</feature>
<dbReference type="Gene3D" id="3.30.565.10">
    <property type="entry name" value="Histidine kinase-like ATPase, C-terminal domain"/>
    <property type="match status" value="1"/>
</dbReference>
<dbReference type="Pfam" id="PF02518">
    <property type="entry name" value="HATPase_c"/>
    <property type="match status" value="1"/>
</dbReference>
<keyword evidence="7" id="KW-0418">Kinase</keyword>
<evidence type="ECO:0000256" key="6">
    <source>
        <dbReference type="ARBA" id="ARBA00022692"/>
    </source>
</evidence>
<dbReference type="GO" id="GO:0000155">
    <property type="term" value="F:phosphorelay sensor kinase activity"/>
    <property type="evidence" value="ECO:0007669"/>
    <property type="project" value="InterPro"/>
</dbReference>
<sequence length="470" mass="50057">MRTWKQYSVRTRCAVYSGLTAALLSALFAVLLAGLFHRLDTAQVTDVVDGAASRIALNVQRGRVHARLAHGYVANLQVADSQGRVVAASAPMSGKGPMTSLLPPAGTPHAAPNARAVICGSTALGHNCHIVVEQRVYGVGHSWTVYSAAPAPPLVDPGLAALLIASVLAITGAVTYTCRRIVGESLTPVDAIRSELDEITVTDPARRVPIPPHEDEIHHLAESVNHTLTRLQGAMEQQRQFASDACHDLRGPVTAMRAEVEDAMMAEDHTLATTTGETLLATLDRLQAIIGDLLIIARLDAKTPGARDRVDLAELVTAELDARHPSTKHIERELSPGVLVLGDRLRLARLLANLVNNADRHADSRITIKVSRAEGEAEGGQDGDPRFATGTAILEVLDDGAGIPPDQRDSVFQRFVRLGESRARDPGGTGLGLAIARQIAEMSDGTLCIADSVRGARFVLRLPLAPKARS</sequence>
<proteinExistence type="predicted"/>
<comment type="subcellular location">
    <subcellularLocation>
        <location evidence="2">Cell membrane</location>
    </subcellularLocation>
</comment>
<dbReference type="InterPro" id="IPR036890">
    <property type="entry name" value="HATPase_C_sf"/>
</dbReference>
<dbReference type="EC" id="2.7.13.3" evidence="3"/>
<dbReference type="PRINTS" id="PR00344">
    <property type="entry name" value="BCTRLSENSOR"/>
</dbReference>
<keyword evidence="6" id="KW-0812">Transmembrane</keyword>
<name>A0A5M3X372_9ACTN</name>
<evidence type="ECO:0000256" key="1">
    <source>
        <dbReference type="ARBA" id="ARBA00000085"/>
    </source>
</evidence>
<dbReference type="EMBL" id="BLAE01000044">
    <property type="protein sequence ID" value="GES13273.1"/>
    <property type="molecule type" value="Genomic_DNA"/>
</dbReference>
<evidence type="ECO:0000256" key="3">
    <source>
        <dbReference type="ARBA" id="ARBA00012438"/>
    </source>
</evidence>
<dbReference type="SMART" id="SM00304">
    <property type="entry name" value="HAMP"/>
    <property type="match status" value="1"/>
</dbReference>
<organism evidence="13 14">
    <name type="scientific">Acrocarpospora macrocephala</name>
    <dbReference type="NCBI Taxonomy" id="150177"/>
    <lineage>
        <taxon>Bacteria</taxon>
        <taxon>Bacillati</taxon>
        <taxon>Actinomycetota</taxon>
        <taxon>Actinomycetes</taxon>
        <taxon>Streptosporangiales</taxon>
        <taxon>Streptosporangiaceae</taxon>
        <taxon>Acrocarpospora</taxon>
    </lineage>
</organism>
<dbReference type="CDD" id="cd00082">
    <property type="entry name" value="HisKA"/>
    <property type="match status" value="1"/>
</dbReference>
<dbReference type="GO" id="GO:0005886">
    <property type="term" value="C:plasma membrane"/>
    <property type="evidence" value="ECO:0007669"/>
    <property type="project" value="UniProtKB-SubCell"/>
</dbReference>
<dbReference type="PROSITE" id="PS50109">
    <property type="entry name" value="HIS_KIN"/>
    <property type="match status" value="1"/>
</dbReference>
<dbReference type="Proteomes" id="UP000331127">
    <property type="component" value="Unassembled WGS sequence"/>
</dbReference>
<dbReference type="Gene3D" id="1.10.287.130">
    <property type="match status" value="1"/>
</dbReference>
<gene>
    <name evidence="13" type="ORF">Amac_068700</name>
</gene>
<dbReference type="InterPro" id="IPR003594">
    <property type="entry name" value="HATPase_dom"/>
</dbReference>
<dbReference type="Pfam" id="PF00512">
    <property type="entry name" value="HisKA"/>
    <property type="match status" value="1"/>
</dbReference>